<dbReference type="RefSeq" id="WP_050669779.1">
    <property type="nucleotide sequence ID" value="NZ_LAIR01000002.1"/>
</dbReference>
<name>A0A0L6CNK4_9MICO</name>
<gene>
    <name evidence="1" type="ORF">VV01_10165</name>
</gene>
<keyword evidence="2" id="KW-1185">Reference proteome</keyword>
<proteinExistence type="predicted"/>
<reference evidence="2" key="1">
    <citation type="submission" date="2015-03" db="EMBL/GenBank/DDBJ databases">
        <title>Luteipulveratus halotolerans sp. nov., a novel actinobacterium (Dermacoccaceae) from Sarawak, Malaysia.</title>
        <authorList>
            <person name="Juboi H."/>
            <person name="Basik A."/>
            <person name="Shamsul S.S."/>
            <person name="Arnold P."/>
            <person name="Schmitt E.K."/>
            <person name="Sanglier J.-J."/>
            <person name="Yeo T."/>
        </authorList>
    </citation>
    <scope>NUCLEOTIDE SEQUENCE [LARGE SCALE GENOMIC DNA]</scope>
    <source>
        <strain evidence="2">C296001</strain>
    </source>
</reference>
<comment type="caution">
    <text evidence="1">The sequence shown here is derived from an EMBL/GenBank/DDBJ whole genome shotgun (WGS) entry which is preliminary data.</text>
</comment>
<dbReference type="OrthoDB" id="2720376at2"/>
<dbReference type="Pfam" id="PF10041">
    <property type="entry name" value="DUF2277"/>
    <property type="match status" value="1"/>
</dbReference>
<dbReference type="STRING" id="1631356.VV01_10165"/>
<protein>
    <recommendedName>
        <fullName evidence="3">DUF2277 domain-containing protein</fullName>
    </recommendedName>
</protein>
<dbReference type="EMBL" id="LAIR01000002">
    <property type="protein sequence ID" value="KNX39366.1"/>
    <property type="molecule type" value="Genomic_DNA"/>
</dbReference>
<sequence>MCRNIRPLNNFAPPATDDEVHDAALQYVRKISGATKPSQANQEAFDRAVAAVTAASRELIDALVTSAPPKDRAVEAAKAKARAAERYRTAG</sequence>
<dbReference type="PATRIC" id="fig|1631356.3.peg.1982"/>
<evidence type="ECO:0000313" key="2">
    <source>
        <dbReference type="Proteomes" id="UP000037397"/>
    </source>
</evidence>
<organism evidence="1 2">
    <name type="scientific">Luteipulveratus halotolerans</name>
    <dbReference type="NCBI Taxonomy" id="1631356"/>
    <lineage>
        <taxon>Bacteria</taxon>
        <taxon>Bacillati</taxon>
        <taxon>Actinomycetota</taxon>
        <taxon>Actinomycetes</taxon>
        <taxon>Micrococcales</taxon>
        <taxon>Dermacoccaceae</taxon>
        <taxon>Luteipulveratus</taxon>
    </lineage>
</organism>
<dbReference type="Proteomes" id="UP000037397">
    <property type="component" value="Unassembled WGS sequence"/>
</dbReference>
<dbReference type="AlphaFoldDB" id="A0A0L6CNK4"/>
<evidence type="ECO:0008006" key="3">
    <source>
        <dbReference type="Google" id="ProtNLM"/>
    </source>
</evidence>
<evidence type="ECO:0000313" key="1">
    <source>
        <dbReference type="EMBL" id="KNX39366.1"/>
    </source>
</evidence>
<accession>A0A0L6CNK4</accession>
<dbReference type="InterPro" id="IPR018735">
    <property type="entry name" value="DUF2277"/>
</dbReference>